<dbReference type="InterPro" id="IPR013783">
    <property type="entry name" value="Ig-like_fold"/>
</dbReference>
<dbReference type="Gene3D" id="2.60.40.10">
    <property type="entry name" value="Immunoglobulins"/>
    <property type="match status" value="2"/>
</dbReference>
<dbReference type="InterPro" id="IPR036116">
    <property type="entry name" value="FN3_sf"/>
</dbReference>
<dbReference type="PROSITE" id="PS50853">
    <property type="entry name" value="FN3"/>
    <property type="match status" value="1"/>
</dbReference>
<dbReference type="Pfam" id="PF00041">
    <property type="entry name" value="fn3"/>
    <property type="match status" value="1"/>
</dbReference>
<reference evidence="2 3" key="1">
    <citation type="submission" date="2020-08" db="EMBL/GenBank/DDBJ databases">
        <title>Functional genomics of gut bacteria from endangered species of beetles.</title>
        <authorList>
            <person name="Carlos-Shanley C."/>
        </authorList>
    </citation>
    <scope>NUCLEOTIDE SEQUENCE [LARGE SCALE GENOMIC DNA]</scope>
    <source>
        <strain evidence="2 3">S00142</strain>
    </source>
</reference>
<evidence type="ECO:0000313" key="3">
    <source>
        <dbReference type="Proteomes" id="UP000561681"/>
    </source>
</evidence>
<organism evidence="2 3">
    <name type="scientific">Flavobacterium nitrogenifigens</name>
    <dbReference type="NCBI Taxonomy" id="1617283"/>
    <lineage>
        <taxon>Bacteria</taxon>
        <taxon>Pseudomonadati</taxon>
        <taxon>Bacteroidota</taxon>
        <taxon>Flavobacteriia</taxon>
        <taxon>Flavobacteriales</taxon>
        <taxon>Flavobacteriaceae</taxon>
        <taxon>Flavobacterium</taxon>
    </lineage>
</organism>
<name>A0A7W7J1T1_9FLAO</name>
<comment type="caution">
    <text evidence="2">The sequence shown here is derived from an EMBL/GenBank/DDBJ whole genome shotgun (WGS) entry which is preliminary data.</text>
</comment>
<accession>A0A7W7J1T1</accession>
<dbReference type="InterPro" id="IPR050713">
    <property type="entry name" value="RTP_Phos/Ushers"/>
</dbReference>
<feature type="domain" description="Fibronectin type-III" evidence="1">
    <location>
        <begin position="309"/>
        <end position="400"/>
    </location>
</feature>
<dbReference type="Proteomes" id="UP000561681">
    <property type="component" value="Unassembled WGS sequence"/>
</dbReference>
<dbReference type="RefSeq" id="WP_184168112.1">
    <property type="nucleotide sequence ID" value="NZ_JACHLD010000013.1"/>
</dbReference>
<dbReference type="SUPFAM" id="SSF49265">
    <property type="entry name" value="Fibronectin type III"/>
    <property type="match status" value="1"/>
</dbReference>
<dbReference type="GO" id="GO:0016020">
    <property type="term" value="C:membrane"/>
    <property type="evidence" value="ECO:0007669"/>
    <property type="project" value="UniProtKB-SubCell"/>
</dbReference>
<dbReference type="PANTHER" id="PTHR46957">
    <property type="entry name" value="CYTOKINE RECEPTOR"/>
    <property type="match status" value="1"/>
</dbReference>
<protein>
    <submittedName>
        <fullName evidence="2">Chitodextrinase</fullName>
    </submittedName>
</protein>
<dbReference type="InterPro" id="IPR003961">
    <property type="entry name" value="FN3_dom"/>
</dbReference>
<keyword evidence="3" id="KW-1185">Reference proteome</keyword>
<dbReference type="PANTHER" id="PTHR46957:SF3">
    <property type="entry name" value="CYTOKINE RECEPTOR"/>
    <property type="match status" value="1"/>
</dbReference>
<gene>
    <name evidence="2" type="ORF">HNP37_004766</name>
</gene>
<dbReference type="EMBL" id="JACHLD010000013">
    <property type="protein sequence ID" value="MBB4804669.1"/>
    <property type="molecule type" value="Genomic_DNA"/>
</dbReference>
<dbReference type="CDD" id="cd00063">
    <property type="entry name" value="FN3"/>
    <property type="match status" value="1"/>
</dbReference>
<dbReference type="CDD" id="cd22641">
    <property type="entry name" value="C24-like"/>
    <property type="match status" value="1"/>
</dbReference>
<evidence type="ECO:0000259" key="1">
    <source>
        <dbReference type="PROSITE" id="PS50853"/>
    </source>
</evidence>
<dbReference type="SMART" id="SM00060">
    <property type="entry name" value="FN3"/>
    <property type="match status" value="1"/>
</dbReference>
<dbReference type="AlphaFoldDB" id="A0A7W7J1T1"/>
<sequence>MLKKRGQFDRFFQQDYLKTTRIGTNLVYGNGISQTAYFDFNSVYIKETDYNNRPANPPRTNALTEYYFDLTKFVTVKSIKTIEEILQSTGSDISAIKQDINVINQSYLPLNGSKAMQGDLNLGNHHLYLNNLNAATSNDYLLAVNNQNQVVKNGTLLKSLIDRIETLEQQTSTAVPKGMIAIWGKPAPFPEGWEEYVPLRGRMPIGLDVNDSTFSALLNFGGNKEKRLGISEIPSHGHDWLYSYEGDDDNTGHSFDEFTFKPGKIPQTDLKNPIGKTGGDQPFSLLNPYRVVHFIEYTGKASDKTAPTTPANLSASNIGNTSLTLNWNESTDNVEVTGYLVYKDNFNTPLAELGKNTLSYNVKGLSANTNYNFYVKAKDAAGNLSDSANLNATTTNVTPTVPTLQHAYYGGPIMTLQWPNNIDLGDITYELYRRINGGGYQLIKTSTETFYYDSLSNGVTYSYQIRINSDGYISPYSNTVTVTGNFS</sequence>
<evidence type="ECO:0000313" key="2">
    <source>
        <dbReference type="EMBL" id="MBB4804669.1"/>
    </source>
</evidence>
<proteinExistence type="predicted"/>